<evidence type="ECO:0008006" key="4">
    <source>
        <dbReference type="Google" id="ProtNLM"/>
    </source>
</evidence>
<keyword evidence="1" id="KW-1133">Transmembrane helix</keyword>
<organism evidence="2 3">
    <name type="scientific">Desulfomicrobium orale DSM 12838</name>
    <dbReference type="NCBI Taxonomy" id="888061"/>
    <lineage>
        <taxon>Bacteria</taxon>
        <taxon>Pseudomonadati</taxon>
        <taxon>Thermodesulfobacteriota</taxon>
        <taxon>Desulfovibrionia</taxon>
        <taxon>Desulfovibrionales</taxon>
        <taxon>Desulfomicrobiaceae</taxon>
        <taxon>Desulfomicrobium</taxon>
    </lineage>
</organism>
<reference evidence="3" key="1">
    <citation type="submission" date="2016-02" db="EMBL/GenBank/DDBJ databases">
        <authorList>
            <person name="Holder M.E."/>
            <person name="Ajami N.J."/>
            <person name="Petrosino J.F."/>
        </authorList>
    </citation>
    <scope>NUCLEOTIDE SEQUENCE [LARGE SCALE GENOMIC DNA]</scope>
    <source>
        <strain evidence="3">DSM 12838</strain>
    </source>
</reference>
<dbReference type="OrthoDB" id="5472308at2"/>
<sequence length="94" mass="9894">MKGLTELVIGLCDLAEAEGRLLRHNVLKTVRTAALLILGLFFGAAGAAFFVAALYRALVEIVHPAWALCILGLACMGIAGGLVWTTSARKKSTP</sequence>
<dbReference type="RefSeq" id="WP_066605015.1">
    <property type="nucleotide sequence ID" value="NZ_CP014230.1"/>
</dbReference>
<gene>
    <name evidence="2" type="ORF">AXF15_06575</name>
</gene>
<evidence type="ECO:0000256" key="1">
    <source>
        <dbReference type="SAM" id="Phobius"/>
    </source>
</evidence>
<feature type="transmembrane region" description="Helical" evidence="1">
    <location>
        <begin position="61"/>
        <end position="84"/>
    </location>
</feature>
<accession>A0A0X8JPZ2</accession>
<keyword evidence="3" id="KW-1185">Reference proteome</keyword>
<evidence type="ECO:0000313" key="2">
    <source>
        <dbReference type="EMBL" id="AMD92800.1"/>
    </source>
</evidence>
<keyword evidence="1" id="KW-0472">Membrane</keyword>
<name>A0A0X8JPZ2_9BACT</name>
<dbReference type="EMBL" id="CP014230">
    <property type="protein sequence ID" value="AMD92800.1"/>
    <property type="molecule type" value="Genomic_DNA"/>
</dbReference>
<dbReference type="Proteomes" id="UP000063964">
    <property type="component" value="Chromosome"/>
</dbReference>
<dbReference type="STRING" id="888061.AXF15_06575"/>
<evidence type="ECO:0000313" key="3">
    <source>
        <dbReference type="Proteomes" id="UP000063964"/>
    </source>
</evidence>
<feature type="transmembrane region" description="Helical" evidence="1">
    <location>
        <begin position="33"/>
        <end position="55"/>
    </location>
</feature>
<dbReference type="KEGG" id="doa:AXF15_06575"/>
<keyword evidence="1" id="KW-0812">Transmembrane</keyword>
<dbReference type="AlphaFoldDB" id="A0A0X8JPZ2"/>
<protein>
    <recommendedName>
        <fullName evidence="4">Holin-X, holin superfamily III</fullName>
    </recommendedName>
</protein>
<proteinExistence type="predicted"/>